<dbReference type="Pfam" id="PF00395">
    <property type="entry name" value="SLH"/>
    <property type="match status" value="3"/>
</dbReference>
<evidence type="ECO:0000313" key="5">
    <source>
        <dbReference type="Proteomes" id="UP000276349"/>
    </source>
</evidence>
<feature type="chain" id="PRO_5019211186" evidence="2">
    <location>
        <begin position="24"/>
        <end position="347"/>
    </location>
</feature>
<reference evidence="4 5" key="1">
    <citation type="submission" date="2018-12" db="EMBL/GenBank/DDBJ databases">
        <authorList>
            <person name="Yu L."/>
        </authorList>
    </citation>
    <scope>NUCLEOTIDE SEQUENCE [LARGE SCALE GENOMIC DNA]</scope>
    <source>
        <strain evidence="4 5">S5H2222</strain>
    </source>
</reference>
<accession>A0A431UY17</accession>
<dbReference type="InterPro" id="IPR001119">
    <property type="entry name" value="SLH_dom"/>
</dbReference>
<dbReference type="OrthoDB" id="2739846at2"/>
<keyword evidence="1 2" id="KW-0732">Signal</keyword>
<comment type="caution">
    <text evidence="4">The sequence shown here is derived from an EMBL/GenBank/DDBJ whole genome shotgun (WGS) entry which is preliminary data.</text>
</comment>
<feature type="signal peptide" evidence="2">
    <location>
        <begin position="1"/>
        <end position="23"/>
    </location>
</feature>
<dbReference type="EMBL" id="RXNR01000001">
    <property type="protein sequence ID" value="RTQ96496.1"/>
    <property type="molecule type" value="Genomic_DNA"/>
</dbReference>
<gene>
    <name evidence="4" type="ORF">EKG35_00150</name>
</gene>
<proteinExistence type="predicted"/>
<name>A0A431UY17_9BACI</name>
<sequence>MKKLVKTIALTSLIATVPTITFAEAPSFKDVSSKNVYHDIIVEMANQSIINGYEDGTFRPNQSITRKHASALINRAVDLPETEEFTQPKDLSSKNANYNDIKALIKADLLEVDGKGNINPNAPLTRGEMAKIISVAFNLEGDKNSLKDVSKGIEPYVSALYENDVTTGYEDGTFREKESLTRSHFAVFMYRAMNIDRDSEVIEADQETKGDEKGLFELTDKEYIKIAEMVDIYAMKKEDVPRPEGVTTEKQNAEQIEIRTRELHNGVGGFGIADDNRSRFKDNKSVYNALAITTGQFIDSKARHTNISVEEFTDIINQIVKTGEVYDSGNFSMYYNYDDGNIYYSDR</sequence>
<dbReference type="AlphaFoldDB" id="A0A431UY17"/>
<feature type="domain" description="SLH" evidence="3">
    <location>
        <begin position="24"/>
        <end position="87"/>
    </location>
</feature>
<dbReference type="Proteomes" id="UP000276349">
    <property type="component" value="Unassembled WGS sequence"/>
</dbReference>
<dbReference type="RefSeq" id="WP_126292293.1">
    <property type="nucleotide sequence ID" value="NZ_JAXUAO010000002.1"/>
</dbReference>
<evidence type="ECO:0000313" key="4">
    <source>
        <dbReference type="EMBL" id="RTQ96496.1"/>
    </source>
</evidence>
<organism evidence="4 5">
    <name type="scientific">Lysinibacillus telephonicus</name>
    <dbReference type="NCBI Taxonomy" id="1714840"/>
    <lineage>
        <taxon>Bacteria</taxon>
        <taxon>Bacillati</taxon>
        <taxon>Bacillota</taxon>
        <taxon>Bacilli</taxon>
        <taxon>Bacillales</taxon>
        <taxon>Bacillaceae</taxon>
        <taxon>Lysinibacillus</taxon>
    </lineage>
</organism>
<dbReference type="PANTHER" id="PTHR43308">
    <property type="entry name" value="OUTER MEMBRANE PROTEIN ALPHA-RELATED"/>
    <property type="match status" value="1"/>
</dbReference>
<protein>
    <submittedName>
        <fullName evidence="4">S-layer homology domain-containing protein</fullName>
    </submittedName>
</protein>
<dbReference type="InterPro" id="IPR051465">
    <property type="entry name" value="Cell_Envelope_Struct_Comp"/>
</dbReference>
<keyword evidence="5" id="KW-1185">Reference proteome</keyword>
<feature type="domain" description="SLH" evidence="3">
    <location>
        <begin position="140"/>
        <end position="203"/>
    </location>
</feature>
<evidence type="ECO:0000256" key="1">
    <source>
        <dbReference type="ARBA" id="ARBA00022729"/>
    </source>
</evidence>
<evidence type="ECO:0000256" key="2">
    <source>
        <dbReference type="SAM" id="SignalP"/>
    </source>
</evidence>
<dbReference type="PROSITE" id="PS51272">
    <property type="entry name" value="SLH"/>
    <property type="match status" value="2"/>
</dbReference>
<evidence type="ECO:0000259" key="3">
    <source>
        <dbReference type="PROSITE" id="PS51272"/>
    </source>
</evidence>